<dbReference type="VEuPathDB" id="FungiDB:SI65_06044"/>
<name>A0A1E3BB12_ASPCR</name>
<dbReference type="OrthoDB" id="4232626at2759"/>
<dbReference type="Proteomes" id="UP000094569">
    <property type="component" value="Unassembled WGS sequence"/>
</dbReference>
<sequence length="452" mass="51965">MYDDASQPQATDPWEENSQYAPTPGNWGRSPTTLYSLSPSPLRSLHPNQQDQLGFLPLAEWQEGCEYEEHPPRYICYTIAWKLILNRKTVGRVTEEDLVVAPSEYWEGFLKASLEEMLQTKRKDHQRVRSEGTAITVSVDDRSQRDLEKFSGSTSINWAPVEKQLRKWSNLLRIGKRLRVVIAFNYRQEDDNSVPASRRVEKRSRVSATSRMLAERDAHIDAEEESTGRPSTWNLVYSRMRCDVRSCPLKSDWCWEDPKDHKHYKLRSPHLERLIDYVDNGGSLEGHDDVPKDIRRDLVLESQTGRNSKKSDNTPTAGGPYPPISINVLPAQTARASMVAASPPRSSSPYDHPVLPRPREAAVKEYCKWLESRATEKAYKADFRRICEVTLENHLDLELVLEDPDPSFFVKQGIKTGTARRFVRDIYEWAKGLETRPPFEECIEYVLDDSAN</sequence>
<evidence type="ECO:0000313" key="3">
    <source>
        <dbReference type="Proteomes" id="UP000094569"/>
    </source>
</evidence>
<feature type="region of interest" description="Disordered" evidence="1">
    <location>
        <begin position="301"/>
        <end position="326"/>
    </location>
</feature>
<feature type="region of interest" description="Disordered" evidence="1">
    <location>
        <begin position="193"/>
        <end position="213"/>
    </location>
</feature>
<dbReference type="STRING" id="573508.A0A1E3BB12"/>
<accession>A0A1E3BB12</accession>
<gene>
    <name evidence="2" type="ORF">SI65_06044</name>
</gene>
<dbReference type="AlphaFoldDB" id="A0A1E3BB12"/>
<organism evidence="2 3">
    <name type="scientific">Aspergillus cristatus</name>
    <name type="common">Chinese Fuzhuan brick tea-fermentation fungus</name>
    <name type="synonym">Eurotium cristatum</name>
    <dbReference type="NCBI Taxonomy" id="573508"/>
    <lineage>
        <taxon>Eukaryota</taxon>
        <taxon>Fungi</taxon>
        <taxon>Dikarya</taxon>
        <taxon>Ascomycota</taxon>
        <taxon>Pezizomycotina</taxon>
        <taxon>Eurotiomycetes</taxon>
        <taxon>Eurotiomycetidae</taxon>
        <taxon>Eurotiales</taxon>
        <taxon>Aspergillaceae</taxon>
        <taxon>Aspergillus</taxon>
        <taxon>Aspergillus subgen. Aspergillus</taxon>
    </lineage>
</organism>
<dbReference type="EMBL" id="JXNT01000006">
    <property type="protein sequence ID" value="ODM18173.1"/>
    <property type="molecule type" value="Genomic_DNA"/>
</dbReference>
<keyword evidence="3" id="KW-1185">Reference proteome</keyword>
<comment type="caution">
    <text evidence="2">The sequence shown here is derived from an EMBL/GenBank/DDBJ whole genome shotgun (WGS) entry which is preliminary data.</text>
</comment>
<protein>
    <submittedName>
        <fullName evidence="2">Uncharacterized protein</fullName>
    </submittedName>
</protein>
<feature type="region of interest" description="Disordered" evidence="1">
    <location>
        <begin position="1"/>
        <end position="33"/>
    </location>
</feature>
<feature type="compositionally biased region" description="Polar residues" evidence="1">
    <location>
        <begin position="1"/>
        <end position="21"/>
    </location>
</feature>
<evidence type="ECO:0000313" key="2">
    <source>
        <dbReference type="EMBL" id="ODM18173.1"/>
    </source>
</evidence>
<evidence type="ECO:0000256" key="1">
    <source>
        <dbReference type="SAM" id="MobiDB-lite"/>
    </source>
</evidence>
<proteinExistence type="predicted"/>
<reference evidence="2 3" key="1">
    <citation type="journal article" date="2016" name="BMC Genomics">
        <title>Comparative genomic and transcriptomic analyses of the Fuzhuan brick tea-fermentation fungus Aspergillus cristatus.</title>
        <authorList>
            <person name="Ge Y."/>
            <person name="Wang Y."/>
            <person name="Liu Y."/>
            <person name="Tan Y."/>
            <person name="Ren X."/>
            <person name="Zhang X."/>
            <person name="Hyde K.D."/>
            <person name="Liu Y."/>
            <person name="Liu Z."/>
        </authorList>
    </citation>
    <scope>NUCLEOTIDE SEQUENCE [LARGE SCALE GENOMIC DNA]</scope>
    <source>
        <strain evidence="2 3">GZAAS20.1005</strain>
    </source>
</reference>